<dbReference type="InterPro" id="IPR023696">
    <property type="entry name" value="Ureohydrolase_dom_sf"/>
</dbReference>
<dbReference type="GO" id="GO:0030145">
    <property type="term" value="F:manganese ion binding"/>
    <property type="evidence" value="ECO:0007669"/>
    <property type="project" value="TreeGrafter"/>
</dbReference>
<dbReference type="PROSITE" id="PS51409">
    <property type="entry name" value="ARGINASE_2"/>
    <property type="match status" value="1"/>
</dbReference>
<dbReference type="PANTHER" id="PTHR43782:SF3">
    <property type="entry name" value="ARGINASE"/>
    <property type="match status" value="1"/>
</dbReference>
<dbReference type="AlphaFoldDB" id="A0AAU0BDP5"/>
<keyword evidence="3" id="KW-0464">Manganese</keyword>
<dbReference type="SUPFAM" id="SSF52768">
    <property type="entry name" value="Arginase/deacetylase"/>
    <property type="match status" value="1"/>
</dbReference>
<dbReference type="EMBL" id="CP103836">
    <property type="protein sequence ID" value="WOB50330.1"/>
    <property type="molecule type" value="Genomic_DNA"/>
</dbReference>
<sequence length="294" mass="32037">MTTFSSTTLRLNFPQWQGGNLDAYHFGSQLLAWLGPKAEGPEETVDVVAPDGTEQPLQNGILGRSAILGQAASARRLIEKHSPDRIVVLGGDCAVDLVPFSYLNERYDGELAVLWVDAHPDVLTPAEFQNAHAMVLRNLMGLGDPELAAQVKEPIKPQNIMYAGLQETSEMETDFIKKHGLRKAGSDALATTSEPVMRWLKDIGAKHVAIHLDLDVLDATKFRALYFSRPDAAPGQFDGIPQGKMTIPQVLRLIQDVAGAVDIVGLGIAEHLPWDAIELKNLLQKLPLLGSRAV</sequence>
<evidence type="ECO:0000256" key="3">
    <source>
        <dbReference type="ARBA" id="ARBA00023211"/>
    </source>
</evidence>
<dbReference type="GO" id="GO:0004053">
    <property type="term" value="F:arginase activity"/>
    <property type="evidence" value="ECO:0007669"/>
    <property type="project" value="TreeGrafter"/>
</dbReference>
<dbReference type="PANTHER" id="PTHR43782">
    <property type="entry name" value="ARGINASE"/>
    <property type="match status" value="1"/>
</dbReference>
<evidence type="ECO:0000313" key="6">
    <source>
        <dbReference type="Proteomes" id="UP001302716"/>
    </source>
</evidence>
<protein>
    <submittedName>
        <fullName evidence="5">Arginase family protein</fullName>
    </submittedName>
</protein>
<dbReference type="GO" id="GO:0005829">
    <property type="term" value="C:cytosol"/>
    <property type="evidence" value="ECO:0007669"/>
    <property type="project" value="TreeGrafter"/>
</dbReference>
<organism evidence="5 6">
    <name type="scientific">Xanthomonas hydrangeae</name>
    <dbReference type="NCBI Taxonomy" id="2775159"/>
    <lineage>
        <taxon>Bacteria</taxon>
        <taxon>Pseudomonadati</taxon>
        <taxon>Pseudomonadota</taxon>
        <taxon>Gammaproteobacteria</taxon>
        <taxon>Lysobacterales</taxon>
        <taxon>Lysobacteraceae</taxon>
        <taxon>Xanthomonas</taxon>
    </lineage>
</organism>
<evidence type="ECO:0000256" key="1">
    <source>
        <dbReference type="ARBA" id="ARBA00022723"/>
    </source>
</evidence>
<accession>A0AAU0BDP5</accession>
<dbReference type="RefSeq" id="WP_316696577.1">
    <property type="nucleotide sequence ID" value="NZ_CP103836.1"/>
</dbReference>
<dbReference type="Proteomes" id="UP001302716">
    <property type="component" value="Chromosome"/>
</dbReference>
<evidence type="ECO:0000256" key="4">
    <source>
        <dbReference type="PROSITE-ProRule" id="PRU00742"/>
    </source>
</evidence>
<keyword evidence="2" id="KW-0378">Hydrolase</keyword>
<dbReference type="Pfam" id="PF00491">
    <property type="entry name" value="Arginase"/>
    <property type="match status" value="1"/>
</dbReference>
<gene>
    <name evidence="5" type="ORF">NYR97_02605</name>
</gene>
<dbReference type="InterPro" id="IPR006035">
    <property type="entry name" value="Ureohydrolase"/>
</dbReference>
<evidence type="ECO:0000313" key="5">
    <source>
        <dbReference type="EMBL" id="WOB50330.1"/>
    </source>
</evidence>
<dbReference type="Gene3D" id="3.40.800.10">
    <property type="entry name" value="Ureohydrolase domain"/>
    <property type="match status" value="1"/>
</dbReference>
<dbReference type="CDD" id="cd09999">
    <property type="entry name" value="Arginase-like_1"/>
    <property type="match status" value="1"/>
</dbReference>
<keyword evidence="6" id="KW-1185">Reference proteome</keyword>
<name>A0AAU0BDP5_9XANT</name>
<comment type="similarity">
    <text evidence="4">Belongs to the arginase family.</text>
</comment>
<keyword evidence="1" id="KW-0479">Metal-binding</keyword>
<reference evidence="5 6" key="1">
    <citation type="submission" date="2022-08" db="EMBL/GenBank/DDBJ databases">
        <title>Whole genome sequencing-based tracing of a 2022 introduction and outbreak of Xanthomonas hortorum pv. pelargonii.</title>
        <authorList>
            <person name="Iruegas-Bocardo F."/>
            <person name="Weisberg A.K."/>
            <person name="Riutta E.R."/>
            <person name="Kilday K."/>
            <person name="Bonkowski J.C."/>
            <person name="Creswell T."/>
            <person name="Daughtrey M.L."/>
            <person name="Rane K."/>
            <person name="Grunwald N.J."/>
            <person name="Chang J.H."/>
            <person name="Putnam M.L."/>
        </authorList>
    </citation>
    <scope>NUCLEOTIDE SEQUENCE [LARGE SCALE GENOMIC DNA]</scope>
    <source>
        <strain evidence="5 6">22-323</strain>
    </source>
</reference>
<evidence type="ECO:0000256" key="2">
    <source>
        <dbReference type="ARBA" id="ARBA00022801"/>
    </source>
</evidence>
<proteinExistence type="inferred from homology"/>